<dbReference type="OrthoDB" id="9805832at2"/>
<dbReference type="Pfam" id="PF00691">
    <property type="entry name" value="OmpA"/>
    <property type="match status" value="1"/>
</dbReference>
<evidence type="ECO:0000256" key="7">
    <source>
        <dbReference type="ARBA" id="ARBA00023114"/>
    </source>
</evidence>
<dbReference type="AlphaFoldDB" id="A0A411PKA4"/>
<keyword evidence="11" id="KW-0732">Signal</keyword>
<dbReference type="InterPro" id="IPR028974">
    <property type="entry name" value="TSP_type-3_rpt"/>
</dbReference>
<dbReference type="PROSITE" id="PS51123">
    <property type="entry name" value="OMPA_2"/>
    <property type="match status" value="1"/>
</dbReference>
<feature type="domain" description="OmpA-like" evidence="12">
    <location>
        <begin position="248"/>
        <end position="366"/>
    </location>
</feature>
<comment type="subcellular location">
    <subcellularLocation>
        <location evidence="1">Cell outer membrane</location>
        <topology evidence="1">Multi-pass membrane protein</topology>
    </subcellularLocation>
</comment>
<dbReference type="InterPro" id="IPR000498">
    <property type="entry name" value="OmpA-like_TM_dom"/>
</dbReference>
<keyword evidence="6" id="KW-0406">Ion transport</keyword>
<dbReference type="PANTHER" id="PTHR30329:SF21">
    <property type="entry name" value="LIPOPROTEIN YIAD-RELATED"/>
    <property type="match status" value="1"/>
</dbReference>
<accession>A0A411PKA4</accession>
<keyword evidence="9" id="KW-0998">Cell outer membrane</keyword>
<evidence type="ECO:0000256" key="6">
    <source>
        <dbReference type="ARBA" id="ARBA00023065"/>
    </source>
</evidence>
<feature type="chain" id="PRO_5019013680" evidence="11">
    <location>
        <begin position="22"/>
        <end position="372"/>
    </location>
</feature>
<comment type="similarity">
    <text evidence="2">Belongs to the outer membrane OOP (TC 1.B.6) superfamily. OmpA family.</text>
</comment>
<dbReference type="GO" id="GO:0005509">
    <property type="term" value="F:calcium ion binding"/>
    <property type="evidence" value="ECO:0007669"/>
    <property type="project" value="InterPro"/>
</dbReference>
<dbReference type="GO" id="GO:0009279">
    <property type="term" value="C:cell outer membrane"/>
    <property type="evidence" value="ECO:0007669"/>
    <property type="project" value="UniProtKB-SubCell"/>
</dbReference>
<dbReference type="CDD" id="cd07185">
    <property type="entry name" value="OmpA_C-like"/>
    <property type="match status" value="1"/>
</dbReference>
<organism evidence="13 14">
    <name type="scientific">Shewanella maritima</name>
    <dbReference type="NCBI Taxonomy" id="2520507"/>
    <lineage>
        <taxon>Bacteria</taxon>
        <taxon>Pseudomonadati</taxon>
        <taxon>Pseudomonadota</taxon>
        <taxon>Gammaproteobacteria</taxon>
        <taxon>Alteromonadales</taxon>
        <taxon>Shewanellaceae</taxon>
        <taxon>Shewanella</taxon>
    </lineage>
</organism>
<dbReference type="KEGG" id="smai:EXU30_15605"/>
<keyword evidence="14" id="KW-1185">Reference proteome</keyword>
<dbReference type="Gene3D" id="2.40.160.20">
    <property type="match status" value="1"/>
</dbReference>
<gene>
    <name evidence="13" type="ORF">EXU30_15605</name>
</gene>
<name>A0A411PKA4_9GAMM</name>
<dbReference type="GO" id="GO:0046930">
    <property type="term" value="C:pore complex"/>
    <property type="evidence" value="ECO:0007669"/>
    <property type="project" value="UniProtKB-KW"/>
</dbReference>
<evidence type="ECO:0000256" key="8">
    <source>
        <dbReference type="ARBA" id="ARBA00023136"/>
    </source>
</evidence>
<keyword evidence="4" id="KW-1134">Transmembrane beta strand</keyword>
<keyword evidence="3" id="KW-0813">Transport</keyword>
<dbReference type="InterPro" id="IPR006664">
    <property type="entry name" value="OMP_bac"/>
</dbReference>
<dbReference type="GO" id="GO:0006811">
    <property type="term" value="P:monoatomic ion transport"/>
    <property type="evidence" value="ECO:0007669"/>
    <property type="project" value="UniProtKB-KW"/>
</dbReference>
<evidence type="ECO:0000313" key="14">
    <source>
        <dbReference type="Proteomes" id="UP000291106"/>
    </source>
</evidence>
<proteinExistence type="inferred from homology"/>
<reference evidence="13 14" key="1">
    <citation type="submission" date="2019-02" db="EMBL/GenBank/DDBJ databases">
        <title>Shewanella sp. D4-2 isolated from Dokdo Island.</title>
        <authorList>
            <person name="Baek K."/>
        </authorList>
    </citation>
    <scope>NUCLEOTIDE SEQUENCE [LARGE SCALE GENOMIC DNA]</scope>
    <source>
        <strain evidence="13 14">D4-2</strain>
    </source>
</reference>
<evidence type="ECO:0000256" key="2">
    <source>
        <dbReference type="ARBA" id="ARBA00005710"/>
    </source>
</evidence>
<dbReference type="RefSeq" id="WP_130601569.1">
    <property type="nucleotide sequence ID" value="NZ_CP036200.1"/>
</dbReference>
<evidence type="ECO:0000256" key="11">
    <source>
        <dbReference type="SAM" id="SignalP"/>
    </source>
</evidence>
<evidence type="ECO:0000256" key="1">
    <source>
        <dbReference type="ARBA" id="ARBA00004571"/>
    </source>
</evidence>
<dbReference type="Pfam" id="PF01389">
    <property type="entry name" value="OmpA_membrane"/>
    <property type="match status" value="1"/>
</dbReference>
<evidence type="ECO:0000256" key="10">
    <source>
        <dbReference type="PROSITE-ProRule" id="PRU00473"/>
    </source>
</evidence>
<dbReference type="PRINTS" id="PR01021">
    <property type="entry name" value="OMPADOMAIN"/>
</dbReference>
<dbReference type="Proteomes" id="UP000291106">
    <property type="component" value="Chromosome"/>
</dbReference>
<dbReference type="SUPFAM" id="SSF103647">
    <property type="entry name" value="TSP type-3 repeat"/>
    <property type="match status" value="1"/>
</dbReference>
<keyword evidence="7" id="KW-0626">Porin</keyword>
<dbReference type="InterPro" id="IPR006665">
    <property type="entry name" value="OmpA-like"/>
</dbReference>
<dbReference type="InterPro" id="IPR050330">
    <property type="entry name" value="Bact_OuterMem_StrucFunc"/>
</dbReference>
<dbReference type="PANTHER" id="PTHR30329">
    <property type="entry name" value="STATOR ELEMENT OF FLAGELLAR MOTOR COMPLEX"/>
    <property type="match status" value="1"/>
</dbReference>
<sequence length="372" mass="40577">MMKNTLKVVLLTSILPFAASAETELSPWYVGAGLGVNNYEPNCDQKTMKICGEDSPYAWDVFGGYMFSDNFGVELGYRDLGMAEWTDYNNKRNDAGARGMTAGLVAVVPFADGWSVSAEAGAMNYLLRNKKNYNTEYYSDSGIAPYIGAGIGYMVTENMKLQAKYRRYENLDDDAFKTLEMQSNYWGLELSYRFGAKAKPAPVAAAPVVAAAAAPADSDNDGVMDDADRCPNTPANHKVDANGCSIYENVTEQHDLGGILFDNNSSVIKQASYAEIEKLANYLNRNPEHTVSIEGHASNVGSPAYNMTLSEKRAKAVANALSEKYGIDASRVQSVGYGVTRPIMEGSSAEANRQNRRIEAIVTSTEKRPVLK</sequence>
<evidence type="ECO:0000256" key="9">
    <source>
        <dbReference type="ARBA" id="ARBA00023237"/>
    </source>
</evidence>
<dbReference type="SUPFAM" id="SSF56925">
    <property type="entry name" value="OMPA-like"/>
    <property type="match status" value="1"/>
</dbReference>
<feature type="signal peptide" evidence="11">
    <location>
        <begin position="1"/>
        <end position="21"/>
    </location>
</feature>
<evidence type="ECO:0000256" key="3">
    <source>
        <dbReference type="ARBA" id="ARBA00022448"/>
    </source>
</evidence>
<dbReference type="Gene3D" id="3.30.1330.60">
    <property type="entry name" value="OmpA-like domain"/>
    <property type="match status" value="1"/>
</dbReference>
<evidence type="ECO:0000259" key="12">
    <source>
        <dbReference type="PROSITE" id="PS51123"/>
    </source>
</evidence>
<protein>
    <submittedName>
        <fullName evidence="13">OmpA family protein</fullName>
    </submittedName>
</protein>
<dbReference type="InterPro" id="IPR011250">
    <property type="entry name" value="OMP/PagP_B-barrel"/>
</dbReference>
<keyword evidence="5" id="KW-0812">Transmembrane</keyword>
<dbReference type="EMBL" id="CP036200">
    <property type="protein sequence ID" value="QBF83948.1"/>
    <property type="molecule type" value="Genomic_DNA"/>
</dbReference>
<dbReference type="GO" id="GO:0015288">
    <property type="term" value="F:porin activity"/>
    <property type="evidence" value="ECO:0007669"/>
    <property type="project" value="UniProtKB-KW"/>
</dbReference>
<dbReference type="SUPFAM" id="SSF103088">
    <property type="entry name" value="OmpA-like"/>
    <property type="match status" value="1"/>
</dbReference>
<evidence type="ECO:0000256" key="5">
    <source>
        <dbReference type="ARBA" id="ARBA00022692"/>
    </source>
</evidence>
<evidence type="ECO:0000313" key="13">
    <source>
        <dbReference type="EMBL" id="QBF83948.1"/>
    </source>
</evidence>
<keyword evidence="8 10" id="KW-0472">Membrane</keyword>
<dbReference type="InterPro" id="IPR036737">
    <property type="entry name" value="OmpA-like_sf"/>
</dbReference>
<evidence type="ECO:0000256" key="4">
    <source>
        <dbReference type="ARBA" id="ARBA00022452"/>
    </source>
</evidence>